<dbReference type="GO" id="GO:0000981">
    <property type="term" value="F:DNA-binding transcription factor activity, RNA polymerase II-specific"/>
    <property type="evidence" value="ECO:0007669"/>
    <property type="project" value="InterPro"/>
</dbReference>
<evidence type="ECO:0000256" key="7">
    <source>
        <dbReference type="SAM" id="MobiDB-lite"/>
    </source>
</evidence>
<comment type="subcellular location">
    <subcellularLocation>
        <location evidence="1">Nucleus</location>
    </subcellularLocation>
</comment>
<dbReference type="InterPro" id="IPR051059">
    <property type="entry name" value="VerF-like"/>
</dbReference>
<dbReference type="GO" id="GO:0006351">
    <property type="term" value="P:DNA-templated transcription"/>
    <property type="evidence" value="ECO:0007669"/>
    <property type="project" value="InterPro"/>
</dbReference>
<dbReference type="InterPro" id="IPR007219">
    <property type="entry name" value="XnlR_reg_dom"/>
</dbReference>
<evidence type="ECO:0000256" key="5">
    <source>
        <dbReference type="ARBA" id="ARBA00022833"/>
    </source>
</evidence>
<feature type="domain" description="Xylanolytic transcriptional activator regulatory" evidence="8">
    <location>
        <begin position="191"/>
        <end position="233"/>
    </location>
</feature>
<keyword evidence="10" id="KW-1185">Reference proteome</keyword>
<feature type="compositionally biased region" description="Polar residues" evidence="7">
    <location>
        <begin position="55"/>
        <end position="67"/>
    </location>
</feature>
<evidence type="ECO:0000256" key="4">
    <source>
        <dbReference type="ARBA" id="ARBA00022771"/>
    </source>
</evidence>
<dbReference type="AlphaFoldDB" id="A0A0D2HGH9"/>
<evidence type="ECO:0000256" key="3">
    <source>
        <dbReference type="ARBA" id="ARBA00022737"/>
    </source>
</evidence>
<proteinExistence type="predicted"/>
<accession>A0A0D2HGH9</accession>
<dbReference type="EMBL" id="KN847475">
    <property type="protein sequence ID" value="KIX09793.1"/>
    <property type="molecule type" value="Genomic_DNA"/>
</dbReference>
<sequence length="246" mass="27441">MPPDLNIPRFPMQGLEDPLKATRIQQTPPDNSKAMNHGVEETMTEAELSLDKGDSVTSFPNVDTSTLPTPPASQDPSTGSPSEEALDSVSLETNTNTWPYEYQAGREEGRIAFPVLNPEDLRNAKTYHGPSGTSSPRKNFQPLGTFGILDDEKRSSIIQLLSLPLVRVPWHEDADLLRSLPGPDILHHFTDLYFLHFHELWPIIHRPTFKVSDAPTILVLTMACVGFSLLQCLLLRFEDIKSDKCP</sequence>
<dbReference type="GO" id="GO:0005634">
    <property type="term" value="C:nucleus"/>
    <property type="evidence" value="ECO:0007669"/>
    <property type="project" value="UniProtKB-SubCell"/>
</dbReference>
<keyword evidence="5" id="KW-0862">Zinc</keyword>
<feature type="compositionally biased region" description="Polar residues" evidence="7">
    <location>
        <begin position="23"/>
        <end position="34"/>
    </location>
</feature>
<dbReference type="Pfam" id="PF04082">
    <property type="entry name" value="Fungal_trans"/>
    <property type="match status" value="1"/>
</dbReference>
<feature type="region of interest" description="Disordered" evidence="7">
    <location>
        <begin position="1"/>
        <end position="89"/>
    </location>
</feature>
<dbReference type="Proteomes" id="UP000053617">
    <property type="component" value="Unassembled WGS sequence"/>
</dbReference>
<dbReference type="CDD" id="cd12148">
    <property type="entry name" value="fungal_TF_MHR"/>
    <property type="match status" value="1"/>
</dbReference>
<evidence type="ECO:0000313" key="10">
    <source>
        <dbReference type="Proteomes" id="UP000053617"/>
    </source>
</evidence>
<organism evidence="9 10">
    <name type="scientific">Rhinocladiella mackenziei CBS 650.93</name>
    <dbReference type="NCBI Taxonomy" id="1442369"/>
    <lineage>
        <taxon>Eukaryota</taxon>
        <taxon>Fungi</taxon>
        <taxon>Dikarya</taxon>
        <taxon>Ascomycota</taxon>
        <taxon>Pezizomycotina</taxon>
        <taxon>Eurotiomycetes</taxon>
        <taxon>Chaetothyriomycetidae</taxon>
        <taxon>Chaetothyriales</taxon>
        <taxon>Herpotrichiellaceae</taxon>
        <taxon>Rhinocladiella</taxon>
    </lineage>
</organism>
<evidence type="ECO:0000259" key="8">
    <source>
        <dbReference type="Pfam" id="PF04082"/>
    </source>
</evidence>
<evidence type="ECO:0000256" key="1">
    <source>
        <dbReference type="ARBA" id="ARBA00004123"/>
    </source>
</evidence>
<dbReference type="GeneID" id="25288945"/>
<protein>
    <recommendedName>
        <fullName evidence="8">Xylanolytic transcriptional activator regulatory domain-containing protein</fullName>
    </recommendedName>
</protein>
<evidence type="ECO:0000256" key="6">
    <source>
        <dbReference type="ARBA" id="ARBA00023242"/>
    </source>
</evidence>
<dbReference type="GO" id="GO:0000785">
    <property type="term" value="C:chromatin"/>
    <property type="evidence" value="ECO:0007669"/>
    <property type="project" value="TreeGrafter"/>
</dbReference>
<dbReference type="GO" id="GO:0000978">
    <property type="term" value="F:RNA polymerase II cis-regulatory region sequence-specific DNA binding"/>
    <property type="evidence" value="ECO:0007669"/>
    <property type="project" value="InterPro"/>
</dbReference>
<dbReference type="STRING" id="1442369.A0A0D2HGH9"/>
<keyword evidence="3" id="KW-0677">Repeat</keyword>
<keyword evidence="6" id="KW-0539">Nucleus</keyword>
<gene>
    <name evidence="9" type="ORF">Z518_00874</name>
</gene>
<reference evidence="9 10" key="1">
    <citation type="submission" date="2015-01" db="EMBL/GenBank/DDBJ databases">
        <title>The Genome Sequence of Rhinocladiella mackenzie CBS 650.93.</title>
        <authorList>
            <consortium name="The Broad Institute Genomics Platform"/>
            <person name="Cuomo C."/>
            <person name="de Hoog S."/>
            <person name="Gorbushina A."/>
            <person name="Stielow B."/>
            <person name="Teixiera M."/>
            <person name="Abouelleil A."/>
            <person name="Chapman S.B."/>
            <person name="Priest M."/>
            <person name="Young S.K."/>
            <person name="Wortman J."/>
            <person name="Nusbaum C."/>
            <person name="Birren B."/>
        </authorList>
    </citation>
    <scope>NUCLEOTIDE SEQUENCE [LARGE SCALE GENOMIC DNA]</scope>
    <source>
        <strain evidence="9 10">CBS 650.93</strain>
    </source>
</reference>
<evidence type="ECO:0000256" key="2">
    <source>
        <dbReference type="ARBA" id="ARBA00022723"/>
    </source>
</evidence>
<dbReference type="GO" id="GO:0008270">
    <property type="term" value="F:zinc ion binding"/>
    <property type="evidence" value="ECO:0007669"/>
    <property type="project" value="UniProtKB-KW"/>
</dbReference>
<dbReference type="RefSeq" id="XP_013276929.1">
    <property type="nucleotide sequence ID" value="XM_013421475.1"/>
</dbReference>
<dbReference type="PANTHER" id="PTHR40626">
    <property type="entry name" value="MIP31509P"/>
    <property type="match status" value="1"/>
</dbReference>
<dbReference type="OrthoDB" id="1405595at2759"/>
<dbReference type="HOGENOM" id="CLU_1129596_0_0_1"/>
<keyword evidence="2" id="KW-0479">Metal-binding</keyword>
<evidence type="ECO:0000313" key="9">
    <source>
        <dbReference type="EMBL" id="KIX09793.1"/>
    </source>
</evidence>
<keyword evidence="4" id="KW-0863">Zinc-finger</keyword>
<dbReference type="VEuPathDB" id="FungiDB:Z518_00874"/>
<dbReference type="PANTHER" id="PTHR40626:SF36">
    <property type="entry name" value="TRANSCRIPTION FACTOR WITH C2H2 AND ZN(2)-CYS(6) DNA BINDING DOMAIN (EUROFUNG)"/>
    <property type="match status" value="1"/>
</dbReference>
<name>A0A0D2HGH9_9EURO</name>